<gene>
    <name evidence="2" type="ORF">GCM10010121_064920</name>
</gene>
<protein>
    <submittedName>
        <fullName evidence="2">Uncharacterized protein</fullName>
    </submittedName>
</protein>
<reference evidence="2" key="2">
    <citation type="submission" date="2020-09" db="EMBL/GenBank/DDBJ databases">
        <authorList>
            <person name="Sun Q."/>
            <person name="Ohkuma M."/>
        </authorList>
    </citation>
    <scope>NUCLEOTIDE SEQUENCE</scope>
    <source>
        <strain evidence="2">JCM 3086</strain>
    </source>
</reference>
<sequence>MQGADRVGRAARVLGGGAAAASRGTRAETHHESHRDERPTRAPVLPPIHRLPTPSRYVRHGPPVVPFNDGWGVPSRVAVGRERPYDAITGVSG</sequence>
<evidence type="ECO:0000313" key="2">
    <source>
        <dbReference type="EMBL" id="GGJ44738.1"/>
    </source>
</evidence>
<feature type="compositionally biased region" description="Basic and acidic residues" evidence="1">
    <location>
        <begin position="25"/>
        <end position="40"/>
    </location>
</feature>
<accession>A0A917L6P4</accession>
<comment type="caution">
    <text evidence="2">The sequence shown here is derived from an EMBL/GenBank/DDBJ whole genome shotgun (WGS) entry which is preliminary data.</text>
</comment>
<proteinExistence type="predicted"/>
<evidence type="ECO:0000313" key="3">
    <source>
        <dbReference type="Proteomes" id="UP000657574"/>
    </source>
</evidence>
<dbReference type="Proteomes" id="UP000657574">
    <property type="component" value="Unassembled WGS sequence"/>
</dbReference>
<reference evidence="2" key="1">
    <citation type="journal article" date="2014" name="Int. J. Syst. Evol. Microbiol.">
        <title>Complete genome sequence of Corynebacterium casei LMG S-19264T (=DSM 44701T), isolated from a smear-ripened cheese.</title>
        <authorList>
            <consortium name="US DOE Joint Genome Institute (JGI-PGF)"/>
            <person name="Walter F."/>
            <person name="Albersmeier A."/>
            <person name="Kalinowski J."/>
            <person name="Ruckert C."/>
        </authorList>
    </citation>
    <scope>NUCLEOTIDE SEQUENCE</scope>
    <source>
        <strain evidence="2">JCM 3086</strain>
    </source>
</reference>
<feature type="compositionally biased region" description="Low complexity" evidence="1">
    <location>
        <begin position="1"/>
        <end position="24"/>
    </location>
</feature>
<evidence type="ECO:0000256" key="1">
    <source>
        <dbReference type="SAM" id="MobiDB-lite"/>
    </source>
</evidence>
<dbReference type="AlphaFoldDB" id="A0A917L6P4"/>
<name>A0A917L6P4_9ACTN</name>
<keyword evidence="3" id="KW-1185">Reference proteome</keyword>
<organism evidence="2 3">
    <name type="scientific">Streptomyces brasiliensis</name>
    <dbReference type="NCBI Taxonomy" id="1954"/>
    <lineage>
        <taxon>Bacteria</taxon>
        <taxon>Bacillati</taxon>
        <taxon>Actinomycetota</taxon>
        <taxon>Actinomycetes</taxon>
        <taxon>Kitasatosporales</taxon>
        <taxon>Streptomycetaceae</taxon>
        <taxon>Streptomyces</taxon>
    </lineage>
</organism>
<feature type="region of interest" description="Disordered" evidence="1">
    <location>
        <begin position="1"/>
        <end position="73"/>
    </location>
</feature>
<dbReference type="EMBL" id="BMQA01000030">
    <property type="protein sequence ID" value="GGJ44738.1"/>
    <property type="molecule type" value="Genomic_DNA"/>
</dbReference>